<gene>
    <name evidence="1" type="ORF">E5676_scaffold1706G00150</name>
</gene>
<evidence type="ECO:0000313" key="1">
    <source>
        <dbReference type="EMBL" id="TYK15308.1"/>
    </source>
</evidence>
<organism evidence="1 2">
    <name type="scientific">Cucumis melo var. makuwa</name>
    <name type="common">Oriental melon</name>
    <dbReference type="NCBI Taxonomy" id="1194695"/>
    <lineage>
        <taxon>Eukaryota</taxon>
        <taxon>Viridiplantae</taxon>
        <taxon>Streptophyta</taxon>
        <taxon>Embryophyta</taxon>
        <taxon>Tracheophyta</taxon>
        <taxon>Spermatophyta</taxon>
        <taxon>Magnoliopsida</taxon>
        <taxon>eudicotyledons</taxon>
        <taxon>Gunneridae</taxon>
        <taxon>Pentapetalae</taxon>
        <taxon>rosids</taxon>
        <taxon>fabids</taxon>
        <taxon>Cucurbitales</taxon>
        <taxon>Cucurbitaceae</taxon>
        <taxon>Benincaseae</taxon>
        <taxon>Cucumis</taxon>
    </lineage>
</organism>
<sequence length="150" mass="17696">MRDTFLVRFLNWADVTLEYIELVNDRLQEQSMMNRLLKRSNLTTRVADASRFYNDSTSSLNNEDILSIEWSYLEKHTFEMASLFCRWLRMLIIKCWNFSPSPLRGFSTILCQSPKTLAGSSLSSSYEREMHTREVTELKARIDKVTELHE</sequence>
<comment type="caution">
    <text evidence="1">The sequence shown here is derived from an EMBL/GenBank/DDBJ whole genome shotgun (WGS) entry which is preliminary data.</text>
</comment>
<dbReference type="EMBL" id="SSTD01008669">
    <property type="protein sequence ID" value="TYK15308.1"/>
    <property type="molecule type" value="Genomic_DNA"/>
</dbReference>
<reference evidence="1 2" key="1">
    <citation type="submission" date="2019-08" db="EMBL/GenBank/DDBJ databases">
        <title>Draft genome sequences of two oriental melons (Cucumis melo L. var makuwa).</title>
        <authorList>
            <person name="Kwon S.-Y."/>
        </authorList>
    </citation>
    <scope>NUCLEOTIDE SEQUENCE [LARGE SCALE GENOMIC DNA]</scope>
    <source>
        <strain evidence="2">cv. Chang Bougi</strain>
        <tissue evidence="1">Leaf</tissue>
    </source>
</reference>
<protein>
    <submittedName>
        <fullName evidence="1">NBS-LRR type resistance protein</fullName>
    </submittedName>
</protein>
<dbReference type="Proteomes" id="UP000321947">
    <property type="component" value="Unassembled WGS sequence"/>
</dbReference>
<dbReference type="AlphaFoldDB" id="A0A5D3CVP0"/>
<name>A0A5D3CVP0_CUCMM</name>
<accession>A0A5D3CVP0</accession>
<proteinExistence type="predicted"/>
<evidence type="ECO:0000313" key="2">
    <source>
        <dbReference type="Proteomes" id="UP000321947"/>
    </source>
</evidence>